<gene>
    <name evidence="2" type="ORF">NO1_1906</name>
</gene>
<dbReference type="Proteomes" id="UP000269352">
    <property type="component" value="Unassembled WGS sequence"/>
</dbReference>
<feature type="domain" description="PIN" evidence="1">
    <location>
        <begin position="4"/>
        <end position="120"/>
    </location>
</feature>
<evidence type="ECO:0000259" key="1">
    <source>
        <dbReference type="Pfam" id="PF01850"/>
    </source>
</evidence>
<reference evidence="2 3" key="1">
    <citation type="journal article" date="2019" name="ISME J.">
        <title>Genome analyses of uncultured TG2/ZB3 bacteria in 'Margulisbacteria' specifically attached to ectosymbiotic spirochetes of protists in the termite gut.</title>
        <authorList>
            <person name="Utami Y.D."/>
            <person name="Kuwahara H."/>
            <person name="Igai K."/>
            <person name="Murakami T."/>
            <person name="Sugaya K."/>
            <person name="Morikawa T."/>
            <person name="Nagura Y."/>
            <person name="Yuki M."/>
            <person name="Deevong P."/>
            <person name="Inoue T."/>
            <person name="Kihara K."/>
            <person name="Lo N."/>
            <person name="Yamada A."/>
            <person name="Ohkuma M."/>
            <person name="Hongoh Y."/>
        </authorList>
    </citation>
    <scope>NUCLEOTIDE SEQUENCE [LARGE SCALE GENOMIC DNA]</scope>
    <source>
        <strain evidence="2">NkOx7-01</strain>
    </source>
</reference>
<organism evidence="2 3">
    <name type="scientific">Termititenax aidoneus</name>
    <dbReference type="NCBI Taxonomy" id="2218524"/>
    <lineage>
        <taxon>Bacteria</taxon>
        <taxon>Bacillati</taxon>
        <taxon>Candidatus Margulisiibacteriota</taxon>
        <taxon>Candidatus Termititenacia</taxon>
        <taxon>Candidatus Termititenacales</taxon>
        <taxon>Candidatus Termititenacaceae</taxon>
        <taxon>Candidatus Termititenax</taxon>
    </lineage>
</organism>
<dbReference type="InterPro" id="IPR002716">
    <property type="entry name" value="PIN_dom"/>
</dbReference>
<dbReference type="EMBL" id="BGZN01000085">
    <property type="protein sequence ID" value="GBR74787.1"/>
    <property type="molecule type" value="Genomic_DNA"/>
</dbReference>
<proteinExistence type="predicted"/>
<evidence type="ECO:0000313" key="3">
    <source>
        <dbReference type="Proteomes" id="UP000269352"/>
    </source>
</evidence>
<protein>
    <submittedName>
        <fullName evidence="2">PIN domain protein</fullName>
    </submittedName>
</protein>
<dbReference type="AlphaFoldDB" id="A0A388TDL8"/>
<sequence length="143" mass="16582">MLLYLDTCCFNRPFDEQAQVKIRLETEAKLHIQQLILEGKYKLAWSYVLDYENNLNPYVERQSRILQWKNIAKKTCNEAESILQEVEKLQKLGLKVVDSLHIACAMYLQCAYIITTDTGMLNKNVPKITVVNPIDFVRKESAA</sequence>
<dbReference type="Pfam" id="PF01850">
    <property type="entry name" value="PIN"/>
    <property type="match status" value="1"/>
</dbReference>
<name>A0A388TDL8_TERA1</name>
<dbReference type="SUPFAM" id="SSF88723">
    <property type="entry name" value="PIN domain-like"/>
    <property type="match status" value="1"/>
</dbReference>
<comment type="caution">
    <text evidence="2">The sequence shown here is derived from an EMBL/GenBank/DDBJ whole genome shotgun (WGS) entry which is preliminary data.</text>
</comment>
<evidence type="ECO:0000313" key="2">
    <source>
        <dbReference type="EMBL" id="GBR74787.1"/>
    </source>
</evidence>
<dbReference type="InterPro" id="IPR029060">
    <property type="entry name" value="PIN-like_dom_sf"/>
</dbReference>
<keyword evidence="3" id="KW-1185">Reference proteome</keyword>
<accession>A0A388TDL8</accession>